<dbReference type="PANTHER" id="PTHR46401">
    <property type="entry name" value="GLYCOSYLTRANSFERASE WBBK-RELATED"/>
    <property type="match status" value="1"/>
</dbReference>
<keyword evidence="6" id="KW-1185">Reference proteome</keyword>
<gene>
    <name evidence="5" type="ORF">ACFOU2_24640</name>
</gene>
<evidence type="ECO:0000256" key="1">
    <source>
        <dbReference type="ARBA" id="ARBA00009481"/>
    </source>
</evidence>
<dbReference type="Pfam" id="PF13439">
    <property type="entry name" value="Glyco_transf_4"/>
    <property type="match status" value="1"/>
</dbReference>
<name>A0ABV8BB81_9BACI</name>
<dbReference type="EC" id="2.4.-.-" evidence="5"/>
<dbReference type="Proteomes" id="UP001595752">
    <property type="component" value="Unassembled WGS sequence"/>
</dbReference>
<organism evidence="5 6">
    <name type="scientific">Bacillus songklensis</name>
    <dbReference type="NCBI Taxonomy" id="1069116"/>
    <lineage>
        <taxon>Bacteria</taxon>
        <taxon>Bacillati</taxon>
        <taxon>Bacillota</taxon>
        <taxon>Bacilli</taxon>
        <taxon>Bacillales</taxon>
        <taxon>Bacillaceae</taxon>
        <taxon>Bacillus</taxon>
    </lineage>
</organism>
<dbReference type="PANTHER" id="PTHR46401:SF2">
    <property type="entry name" value="GLYCOSYLTRANSFERASE WBBK-RELATED"/>
    <property type="match status" value="1"/>
</dbReference>
<reference evidence="6" key="1">
    <citation type="journal article" date="2019" name="Int. J. Syst. Evol. Microbiol.">
        <title>The Global Catalogue of Microorganisms (GCM) 10K type strain sequencing project: providing services to taxonomists for standard genome sequencing and annotation.</title>
        <authorList>
            <consortium name="The Broad Institute Genomics Platform"/>
            <consortium name="The Broad Institute Genome Sequencing Center for Infectious Disease"/>
            <person name="Wu L."/>
            <person name="Ma J."/>
        </authorList>
    </citation>
    <scope>NUCLEOTIDE SEQUENCE [LARGE SCALE GENOMIC DNA]</scope>
    <source>
        <strain evidence="6">CCUG 61889</strain>
    </source>
</reference>
<sequence>MKKKKVLVLSNMYPGKQARTFGIFVKNQVEALRKEGLDVDVMAVTNPNMGKVNVLKKYGTWLLSTFSNVLAKGKSYDVVHAHYVFPTGMLALLYKKLWKKRMIVTAHGGDIDRMAKKSPKIRKWTQQILQEADHVIAVGHELHRSIHEEFHVPEEKLSIINMGVNREIFRPIGREKARKQLNLPEDEKMILFVGNLIRQKGLVELVSAYAKVKKEEEKASLYLIGAVKDVKFRQELDGLIEEYGLRDVHILDPMGQQDIAVWMNAASVFVLPSHIEGFGLVALEAMSCHTPVIGTRVGGLRYLLADGAGVLVEPRDEQSLYKGIVDVLQNEQIVEELIEKGENRARENDQRYVIQKVLEVYSPPGG</sequence>
<keyword evidence="2 5" id="KW-0808">Transferase</keyword>
<feature type="domain" description="Glycosyltransferase subfamily 4-like N-terminal" evidence="4">
    <location>
        <begin position="24"/>
        <end position="167"/>
    </location>
</feature>
<dbReference type="SUPFAM" id="SSF53756">
    <property type="entry name" value="UDP-Glycosyltransferase/glycogen phosphorylase"/>
    <property type="match status" value="1"/>
</dbReference>
<evidence type="ECO:0000259" key="3">
    <source>
        <dbReference type="Pfam" id="PF00534"/>
    </source>
</evidence>
<dbReference type="GO" id="GO:0016757">
    <property type="term" value="F:glycosyltransferase activity"/>
    <property type="evidence" value="ECO:0007669"/>
    <property type="project" value="UniProtKB-KW"/>
</dbReference>
<protein>
    <submittedName>
        <fullName evidence="5">Glycosyltransferase</fullName>
        <ecNumber evidence="5">2.4.-.-</ecNumber>
    </submittedName>
</protein>
<feature type="domain" description="Glycosyl transferase family 1" evidence="3">
    <location>
        <begin position="174"/>
        <end position="343"/>
    </location>
</feature>
<comment type="similarity">
    <text evidence="1">Belongs to the glycosyltransferase group 1 family. Glycosyltransferase 4 subfamily.</text>
</comment>
<keyword evidence="5" id="KW-0328">Glycosyltransferase</keyword>
<comment type="caution">
    <text evidence="5">The sequence shown here is derived from an EMBL/GenBank/DDBJ whole genome shotgun (WGS) entry which is preliminary data.</text>
</comment>
<dbReference type="InterPro" id="IPR001296">
    <property type="entry name" value="Glyco_trans_1"/>
</dbReference>
<dbReference type="Gene3D" id="3.40.50.2000">
    <property type="entry name" value="Glycogen Phosphorylase B"/>
    <property type="match status" value="2"/>
</dbReference>
<accession>A0ABV8BB81</accession>
<dbReference type="InterPro" id="IPR028098">
    <property type="entry name" value="Glyco_trans_4-like_N"/>
</dbReference>
<dbReference type="Pfam" id="PF00534">
    <property type="entry name" value="Glycos_transf_1"/>
    <property type="match status" value="1"/>
</dbReference>
<dbReference type="EMBL" id="JBHRZT010000073">
    <property type="protein sequence ID" value="MFC3886506.1"/>
    <property type="molecule type" value="Genomic_DNA"/>
</dbReference>
<evidence type="ECO:0000259" key="4">
    <source>
        <dbReference type="Pfam" id="PF13439"/>
    </source>
</evidence>
<evidence type="ECO:0000313" key="5">
    <source>
        <dbReference type="EMBL" id="MFC3886506.1"/>
    </source>
</evidence>
<evidence type="ECO:0000256" key="2">
    <source>
        <dbReference type="ARBA" id="ARBA00022679"/>
    </source>
</evidence>
<evidence type="ECO:0000313" key="6">
    <source>
        <dbReference type="Proteomes" id="UP001595752"/>
    </source>
</evidence>
<dbReference type="RefSeq" id="WP_377918925.1">
    <property type="nucleotide sequence ID" value="NZ_JBHRZT010000073.1"/>
</dbReference>
<proteinExistence type="inferred from homology"/>